<keyword evidence="2" id="KW-1185">Reference proteome</keyword>
<evidence type="ECO:0000313" key="2">
    <source>
        <dbReference type="Proteomes" id="UP000609879"/>
    </source>
</evidence>
<proteinExistence type="predicted"/>
<dbReference type="EMBL" id="BOMI01000082">
    <property type="protein sequence ID" value="GID75592.1"/>
    <property type="molecule type" value="Genomic_DNA"/>
</dbReference>
<gene>
    <name evidence="1" type="ORF">Ade02nite_42330</name>
</gene>
<dbReference type="RefSeq" id="WP_203766241.1">
    <property type="nucleotide sequence ID" value="NZ_BAAABO010000016.1"/>
</dbReference>
<dbReference type="Proteomes" id="UP000609879">
    <property type="component" value="Unassembled WGS sequence"/>
</dbReference>
<organism evidence="1 2">
    <name type="scientific">Paractinoplanes deccanensis</name>
    <dbReference type="NCBI Taxonomy" id="113561"/>
    <lineage>
        <taxon>Bacteria</taxon>
        <taxon>Bacillati</taxon>
        <taxon>Actinomycetota</taxon>
        <taxon>Actinomycetes</taxon>
        <taxon>Micromonosporales</taxon>
        <taxon>Micromonosporaceae</taxon>
        <taxon>Paractinoplanes</taxon>
    </lineage>
</organism>
<evidence type="ECO:0000313" key="1">
    <source>
        <dbReference type="EMBL" id="GID75592.1"/>
    </source>
</evidence>
<name>A0ABQ3Y6I5_9ACTN</name>
<comment type="caution">
    <text evidence="1">The sequence shown here is derived from an EMBL/GenBank/DDBJ whole genome shotgun (WGS) entry which is preliminary data.</text>
</comment>
<sequence>MADPVRDLLLAELRKAATAALAGGATPADLTAGLSDRLRRLDRLRAAADARADAERRGG</sequence>
<reference evidence="1 2" key="1">
    <citation type="submission" date="2021-01" db="EMBL/GenBank/DDBJ databases">
        <title>Whole genome shotgun sequence of Actinoplanes deccanensis NBRC 13994.</title>
        <authorList>
            <person name="Komaki H."/>
            <person name="Tamura T."/>
        </authorList>
    </citation>
    <scope>NUCLEOTIDE SEQUENCE [LARGE SCALE GENOMIC DNA]</scope>
    <source>
        <strain evidence="1 2">NBRC 13994</strain>
    </source>
</reference>
<accession>A0ABQ3Y6I5</accession>
<protein>
    <submittedName>
        <fullName evidence="1">Uncharacterized protein</fullName>
    </submittedName>
</protein>